<dbReference type="Gene3D" id="3.20.20.80">
    <property type="entry name" value="Glycosidases"/>
    <property type="match status" value="1"/>
</dbReference>
<dbReference type="InterPro" id="IPR018120">
    <property type="entry name" value="Glyco_hydro_1_AS"/>
</dbReference>
<keyword evidence="5" id="KW-1185">Reference proteome</keyword>
<evidence type="ECO:0000256" key="3">
    <source>
        <dbReference type="RuleBase" id="RU003690"/>
    </source>
</evidence>
<reference evidence="4" key="1">
    <citation type="submission" date="2022-02" db="EMBL/GenBank/DDBJ databases">
        <authorList>
            <person name="Henning P.M."/>
            <person name="McCubbin A.G."/>
            <person name="Shore J.S."/>
        </authorList>
    </citation>
    <scope>NUCLEOTIDE SEQUENCE</scope>
    <source>
        <strain evidence="4">F60SS</strain>
        <tissue evidence="4">Leaves</tissue>
    </source>
</reference>
<dbReference type="PROSITE" id="PS00572">
    <property type="entry name" value="GLYCOSYL_HYDROL_F1_1"/>
    <property type="match status" value="1"/>
</dbReference>
<dbReference type="PRINTS" id="PR00131">
    <property type="entry name" value="GLHYDRLASE1"/>
</dbReference>
<dbReference type="OrthoDB" id="65569at2759"/>
<organism evidence="4 5">
    <name type="scientific">Turnera subulata</name>
    <dbReference type="NCBI Taxonomy" id="218843"/>
    <lineage>
        <taxon>Eukaryota</taxon>
        <taxon>Viridiplantae</taxon>
        <taxon>Streptophyta</taxon>
        <taxon>Embryophyta</taxon>
        <taxon>Tracheophyta</taxon>
        <taxon>Spermatophyta</taxon>
        <taxon>Magnoliopsida</taxon>
        <taxon>eudicotyledons</taxon>
        <taxon>Gunneridae</taxon>
        <taxon>Pentapetalae</taxon>
        <taxon>rosids</taxon>
        <taxon>fabids</taxon>
        <taxon>Malpighiales</taxon>
        <taxon>Passifloraceae</taxon>
        <taxon>Turnera</taxon>
    </lineage>
</organism>
<dbReference type="InterPro" id="IPR001360">
    <property type="entry name" value="Glyco_hydro_1"/>
</dbReference>
<dbReference type="PANTHER" id="PTHR10353:SF323">
    <property type="entry name" value="LINAMARASE"/>
    <property type="match status" value="1"/>
</dbReference>
<gene>
    <name evidence="4" type="ORF">Tsubulata_008188</name>
</gene>
<feature type="active site" description="Nucleophile" evidence="2">
    <location>
        <position position="257"/>
    </location>
</feature>
<proteinExistence type="inferred from homology"/>
<sequence length="363" mass="41747">MPTSTHSILNFVSVLRDDFRDYAELCFERFGDRVKHWITLNEPWTYAVWGYDYGENAPGRCSSWKNRACKAGNSAVEPYIVAHHQLLSHAAAVDVYRKKFKGQQKGLLGATLVTWWTEPYSSKTADIDAAKRVLDFIYGWFLDPLTYGDYPRTMRDYVKDRLPKFTKTQSEMLRGSLDFLGLNYYSSRYVKNVETQDPWRISYTSDLHADLLYENWEGQSIGPGGGVEWLRIAPFGIRYLLNYTKDNYKNPPIFITENGVASDDSEPYCDIINDTIRIEFYESHIGNVSKAIKEYNVSVEGFLAWSSVDTFEWSSGYTVRFGLAYIVFYRKNLTRIPKSSLEWLKGKLLGGDSASENCPPSFT</sequence>
<reference evidence="4" key="2">
    <citation type="journal article" date="2023" name="Plants (Basel)">
        <title>Annotation of the Turnera subulata (Passifloraceae) Draft Genome Reveals the S-Locus Evolved after the Divergence of Turneroideae from Passifloroideae in a Stepwise Manner.</title>
        <authorList>
            <person name="Henning P.M."/>
            <person name="Roalson E.H."/>
            <person name="Mir W."/>
            <person name="McCubbin A.G."/>
            <person name="Shore J.S."/>
        </authorList>
    </citation>
    <scope>NUCLEOTIDE SEQUENCE</scope>
    <source>
        <strain evidence="4">F60SS</strain>
    </source>
</reference>
<dbReference type="GO" id="GO:0005975">
    <property type="term" value="P:carbohydrate metabolic process"/>
    <property type="evidence" value="ECO:0007669"/>
    <property type="project" value="InterPro"/>
</dbReference>
<name>A0A9Q0G6N3_9ROSI</name>
<comment type="caution">
    <text evidence="4">The sequence shown here is derived from an EMBL/GenBank/DDBJ whole genome shotgun (WGS) entry which is preliminary data.</text>
</comment>
<dbReference type="SUPFAM" id="SSF51445">
    <property type="entry name" value="(Trans)glycosidases"/>
    <property type="match status" value="1"/>
</dbReference>
<accession>A0A9Q0G6N3</accession>
<dbReference type="GO" id="GO:0008422">
    <property type="term" value="F:beta-glucosidase activity"/>
    <property type="evidence" value="ECO:0007669"/>
    <property type="project" value="TreeGrafter"/>
</dbReference>
<evidence type="ECO:0000313" key="5">
    <source>
        <dbReference type="Proteomes" id="UP001141552"/>
    </source>
</evidence>
<comment type="similarity">
    <text evidence="1 3">Belongs to the glycosyl hydrolase 1 family.</text>
</comment>
<dbReference type="AlphaFoldDB" id="A0A9Q0G6N3"/>
<dbReference type="Pfam" id="PF00232">
    <property type="entry name" value="Glyco_hydro_1"/>
    <property type="match status" value="1"/>
</dbReference>
<dbReference type="PANTHER" id="PTHR10353">
    <property type="entry name" value="GLYCOSYL HYDROLASE"/>
    <property type="match status" value="1"/>
</dbReference>
<protein>
    <recommendedName>
        <fullName evidence="6">Beta-glucosidase</fullName>
    </recommendedName>
</protein>
<evidence type="ECO:0000256" key="1">
    <source>
        <dbReference type="ARBA" id="ARBA00010838"/>
    </source>
</evidence>
<dbReference type="Proteomes" id="UP001141552">
    <property type="component" value="Unassembled WGS sequence"/>
</dbReference>
<evidence type="ECO:0008006" key="6">
    <source>
        <dbReference type="Google" id="ProtNLM"/>
    </source>
</evidence>
<evidence type="ECO:0000313" key="4">
    <source>
        <dbReference type="EMBL" id="KAJ4844563.1"/>
    </source>
</evidence>
<dbReference type="EMBL" id="JAKUCV010001924">
    <property type="protein sequence ID" value="KAJ4844563.1"/>
    <property type="molecule type" value="Genomic_DNA"/>
</dbReference>
<evidence type="ECO:0000256" key="2">
    <source>
        <dbReference type="PROSITE-ProRule" id="PRU10055"/>
    </source>
</evidence>
<dbReference type="InterPro" id="IPR017853">
    <property type="entry name" value="GH"/>
</dbReference>